<dbReference type="CDD" id="cd04182">
    <property type="entry name" value="GT_2_like_f"/>
    <property type="match status" value="1"/>
</dbReference>
<protein>
    <submittedName>
        <fullName evidence="3">Molybdenum cofactor cytidylyltransferase</fullName>
    </submittedName>
</protein>
<gene>
    <name evidence="3" type="ORF">CLV83_3672</name>
</gene>
<keyword evidence="3" id="KW-0548">Nucleotidyltransferase</keyword>
<comment type="caution">
    <text evidence="3">The sequence shown here is derived from an EMBL/GenBank/DDBJ whole genome shotgun (WGS) entry which is preliminary data.</text>
</comment>
<evidence type="ECO:0000256" key="1">
    <source>
        <dbReference type="ARBA" id="ARBA00022842"/>
    </source>
</evidence>
<accession>A0A4V2PD92</accession>
<feature type="domain" description="MobA-like NTP transferase" evidence="2">
    <location>
        <begin position="22"/>
        <end position="188"/>
    </location>
</feature>
<dbReference type="InterPro" id="IPR029044">
    <property type="entry name" value="Nucleotide-diphossugar_trans"/>
</dbReference>
<name>A0A4V2PD92_9GAMM</name>
<dbReference type="InterPro" id="IPR025877">
    <property type="entry name" value="MobA-like_NTP_Trfase"/>
</dbReference>
<organism evidence="3 4">
    <name type="scientific">Marinobacterium mangrovicola</name>
    <dbReference type="NCBI Taxonomy" id="1476959"/>
    <lineage>
        <taxon>Bacteria</taxon>
        <taxon>Pseudomonadati</taxon>
        <taxon>Pseudomonadota</taxon>
        <taxon>Gammaproteobacteria</taxon>
        <taxon>Oceanospirillales</taxon>
        <taxon>Oceanospirillaceae</taxon>
        <taxon>Marinobacterium</taxon>
    </lineage>
</organism>
<dbReference type="PANTHER" id="PTHR43777:SF1">
    <property type="entry name" value="MOLYBDENUM COFACTOR CYTIDYLYLTRANSFERASE"/>
    <property type="match status" value="1"/>
</dbReference>
<dbReference type="EMBL" id="SMFU01000011">
    <property type="protein sequence ID" value="TCK04256.1"/>
    <property type="molecule type" value="Genomic_DNA"/>
</dbReference>
<keyword evidence="4" id="KW-1185">Reference proteome</keyword>
<dbReference type="PANTHER" id="PTHR43777">
    <property type="entry name" value="MOLYBDENUM COFACTOR CYTIDYLYLTRANSFERASE"/>
    <property type="match status" value="1"/>
</dbReference>
<sequence>MCFACSVVEIVMISEQPSKVLVIVMAAGFSRRFGNADKRNASLSDGRTLLATTLSQLQRGTCAANYQLAVVIRPEDDAAALGIPEDLPLLRAPAAERGLGGSISDAVRSVSADPAFAAIDSLAIMLGDMPAIQPETLSMLVAAGRPNRILRPRYQGLPGHPVLFGRDFWPELLSLEGEEGARAVIRANSASLFAIDVEDKGVVVDIDTPEQLAQPLSGH</sequence>
<proteinExistence type="predicted"/>
<evidence type="ECO:0000313" key="4">
    <source>
        <dbReference type="Proteomes" id="UP000294546"/>
    </source>
</evidence>
<dbReference type="AlphaFoldDB" id="A0A4V2PD92"/>
<keyword evidence="1" id="KW-0460">Magnesium</keyword>
<evidence type="ECO:0000313" key="3">
    <source>
        <dbReference type="EMBL" id="TCK04256.1"/>
    </source>
</evidence>
<keyword evidence="3" id="KW-0808">Transferase</keyword>
<reference evidence="3 4" key="1">
    <citation type="submission" date="2019-03" db="EMBL/GenBank/DDBJ databases">
        <title>Genomic Encyclopedia of Archaeal and Bacterial Type Strains, Phase II (KMG-II): from individual species to whole genera.</title>
        <authorList>
            <person name="Goeker M."/>
        </authorList>
    </citation>
    <scope>NUCLEOTIDE SEQUENCE [LARGE SCALE GENOMIC DNA]</scope>
    <source>
        <strain evidence="3 4">DSM 27697</strain>
    </source>
</reference>
<dbReference type="Pfam" id="PF12804">
    <property type="entry name" value="NTP_transf_3"/>
    <property type="match status" value="1"/>
</dbReference>
<evidence type="ECO:0000259" key="2">
    <source>
        <dbReference type="Pfam" id="PF12804"/>
    </source>
</evidence>
<dbReference type="Proteomes" id="UP000294546">
    <property type="component" value="Unassembled WGS sequence"/>
</dbReference>
<dbReference type="Gene3D" id="3.90.550.10">
    <property type="entry name" value="Spore Coat Polysaccharide Biosynthesis Protein SpsA, Chain A"/>
    <property type="match status" value="1"/>
</dbReference>
<dbReference type="GO" id="GO:0016779">
    <property type="term" value="F:nucleotidyltransferase activity"/>
    <property type="evidence" value="ECO:0007669"/>
    <property type="project" value="UniProtKB-KW"/>
</dbReference>
<dbReference type="SUPFAM" id="SSF53448">
    <property type="entry name" value="Nucleotide-diphospho-sugar transferases"/>
    <property type="match status" value="1"/>
</dbReference>